<evidence type="ECO:0000256" key="3">
    <source>
        <dbReference type="SAM" id="SignalP"/>
    </source>
</evidence>
<dbReference type="Proteomes" id="UP000708148">
    <property type="component" value="Unassembled WGS sequence"/>
</dbReference>
<sequence>MRRLGGGMRSEAAFRAVALTFLAAVSILGGGEARPEPWGGDAELHGGQRLRRLWQDEVGAAPSGSPAECGRHPYIVSLRDMKNTHMCSGVLVDPRAVLTSAGCVTGPEGGQQYIAVVGACRLEDALNETNDGGKVEIFQTKQVITHENWTGSIEDGYDIALIVLDGESSRSVIGLAAAKTQVRQNDRVAMVGWGLDGTGKKVQELQLVEDVQVVMNDFCDEENGWPFLKDTMLCTTQIDLCRGDRGSPLIELFAPKGNPSGASPNFDVLVGIASFDDEEAGCGEDRRPDVYTRVSNVRGWIEKEIEALRAPPPAIVALETGETGAMNETTSTLNVTSSAQNGTANGQNGTEAMDENSDCALCAMNNSLCFFCGS</sequence>
<organism evidence="5 6">
    <name type="scientific">Ostreobium quekettii</name>
    <dbReference type="NCBI Taxonomy" id="121088"/>
    <lineage>
        <taxon>Eukaryota</taxon>
        <taxon>Viridiplantae</taxon>
        <taxon>Chlorophyta</taxon>
        <taxon>core chlorophytes</taxon>
        <taxon>Ulvophyceae</taxon>
        <taxon>TCBD clade</taxon>
        <taxon>Bryopsidales</taxon>
        <taxon>Ostreobineae</taxon>
        <taxon>Ostreobiaceae</taxon>
        <taxon>Ostreobium</taxon>
    </lineage>
</organism>
<dbReference type="InterPro" id="IPR009003">
    <property type="entry name" value="Peptidase_S1_PA"/>
</dbReference>
<feature type="signal peptide" evidence="3">
    <location>
        <begin position="1"/>
        <end position="33"/>
    </location>
</feature>
<dbReference type="InterPro" id="IPR043504">
    <property type="entry name" value="Peptidase_S1_PA_chymotrypsin"/>
</dbReference>
<feature type="domain" description="Peptidase S1" evidence="4">
    <location>
        <begin position="44"/>
        <end position="306"/>
    </location>
</feature>
<dbReference type="PRINTS" id="PR00722">
    <property type="entry name" value="CHYMOTRYPSIN"/>
</dbReference>
<dbReference type="PANTHER" id="PTHR24276:SF98">
    <property type="entry name" value="FI18310P1-RELATED"/>
    <property type="match status" value="1"/>
</dbReference>
<dbReference type="EMBL" id="CAJHUC010000433">
    <property type="protein sequence ID" value="CAD7696112.1"/>
    <property type="molecule type" value="Genomic_DNA"/>
</dbReference>
<evidence type="ECO:0000256" key="2">
    <source>
        <dbReference type="ARBA" id="ARBA00023157"/>
    </source>
</evidence>
<keyword evidence="3" id="KW-0732">Signal</keyword>
<dbReference type="InterPro" id="IPR050430">
    <property type="entry name" value="Peptidase_S1"/>
</dbReference>
<protein>
    <recommendedName>
        <fullName evidence="4">Peptidase S1 domain-containing protein</fullName>
    </recommendedName>
</protein>
<dbReference type="Pfam" id="PF00089">
    <property type="entry name" value="Trypsin"/>
    <property type="match status" value="1"/>
</dbReference>
<name>A0A8S1IRM1_9CHLO</name>
<dbReference type="GO" id="GO:0006508">
    <property type="term" value="P:proteolysis"/>
    <property type="evidence" value="ECO:0007669"/>
    <property type="project" value="InterPro"/>
</dbReference>
<evidence type="ECO:0000259" key="4">
    <source>
        <dbReference type="PROSITE" id="PS50240"/>
    </source>
</evidence>
<proteinExistence type="inferred from homology"/>
<reference evidence="5" key="1">
    <citation type="submission" date="2020-12" db="EMBL/GenBank/DDBJ databases">
        <authorList>
            <person name="Iha C."/>
        </authorList>
    </citation>
    <scope>NUCLEOTIDE SEQUENCE</scope>
</reference>
<keyword evidence="2" id="KW-1015">Disulfide bond</keyword>
<gene>
    <name evidence="5" type="ORF">OSTQU699_LOCUS1473</name>
</gene>
<dbReference type="PANTHER" id="PTHR24276">
    <property type="entry name" value="POLYSERASE-RELATED"/>
    <property type="match status" value="1"/>
</dbReference>
<dbReference type="GO" id="GO:0004252">
    <property type="term" value="F:serine-type endopeptidase activity"/>
    <property type="evidence" value="ECO:0007669"/>
    <property type="project" value="InterPro"/>
</dbReference>
<dbReference type="AlphaFoldDB" id="A0A8S1IRM1"/>
<dbReference type="CDD" id="cd00190">
    <property type="entry name" value="Tryp_SPc"/>
    <property type="match status" value="1"/>
</dbReference>
<feature type="chain" id="PRO_5035765208" description="Peptidase S1 domain-containing protein" evidence="3">
    <location>
        <begin position="34"/>
        <end position="374"/>
    </location>
</feature>
<evidence type="ECO:0000313" key="5">
    <source>
        <dbReference type="EMBL" id="CAD7696112.1"/>
    </source>
</evidence>
<comment type="caution">
    <text evidence="5">The sequence shown here is derived from an EMBL/GenBank/DDBJ whole genome shotgun (WGS) entry which is preliminary data.</text>
</comment>
<dbReference type="InterPro" id="IPR001314">
    <property type="entry name" value="Peptidase_S1A"/>
</dbReference>
<keyword evidence="6" id="KW-1185">Reference proteome</keyword>
<dbReference type="Gene3D" id="2.40.10.10">
    <property type="entry name" value="Trypsin-like serine proteases"/>
    <property type="match status" value="1"/>
</dbReference>
<comment type="similarity">
    <text evidence="1">Belongs to the peptidase S1 family.</text>
</comment>
<accession>A0A8S1IRM1</accession>
<dbReference type="SMART" id="SM00020">
    <property type="entry name" value="Tryp_SPc"/>
    <property type="match status" value="1"/>
</dbReference>
<evidence type="ECO:0000313" key="6">
    <source>
        <dbReference type="Proteomes" id="UP000708148"/>
    </source>
</evidence>
<dbReference type="InterPro" id="IPR001254">
    <property type="entry name" value="Trypsin_dom"/>
</dbReference>
<evidence type="ECO:0000256" key="1">
    <source>
        <dbReference type="ARBA" id="ARBA00007664"/>
    </source>
</evidence>
<dbReference type="SUPFAM" id="SSF50494">
    <property type="entry name" value="Trypsin-like serine proteases"/>
    <property type="match status" value="1"/>
</dbReference>
<dbReference type="PROSITE" id="PS50240">
    <property type="entry name" value="TRYPSIN_DOM"/>
    <property type="match status" value="1"/>
</dbReference>
<dbReference type="OrthoDB" id="545839at2759"/>